<accession>A0AA84ZVL2</accession>
<proteinExistence type="predicted"/>
<protein>
    <submittedName>
        <fullName evidence="3">Uncharacterized protein</fullName>
    </submittedName>
</protein>
<evidence type="ECO:0000313" key="3">
    <source>
        <dbReference type="WBParaSite" id="SMRG1_51050.1"/>
    </source>
</evidence>
<feature type="region of interest" description="Disordered" evidence="1">
    <location>
        <begin position="681"/>
        <end position="712"/>
    </location>
</feature>
<dbReference type="AlphaFoldDB" id="A0AA84ZVL2"/>
<dbReference type="WBParaSite" id="SMRG1_51050.1">
    <property type="protein sequence ID" value="SMRG1_51050.1"/>
    <property type="gene ID" value="SMRG1_51050"/>
</dbReference>
<feature type="compositionally biased region" description="Polar residues" evidence="1">
    <location>
        <begin position="695"/>
        <end position="712"/>
    </location>
</feature>
<evidence type="ECO:0000256" key="1">
    <source>
        <dbReference type="SAM" id="MobiDB-lite"/>
    </source>
</evidence>
<feature type="region of interest" description="Disordered" evidence="1">
    <location>
        <begin position="28"/>
        <end position="50"/>
    </location>
</feature>
<feature type="region of interest" description="Disordered" evidence="1">
    <location>
        <begin position="592"/>
        <end position="618"/>
    </location>
</feature>
<evidence type="ECO:0000313" key="2">
    <source>
        <dbReference type="Proteomes" id="UP000050790"/>
    </source>
</evidence>
<name>A0AA84ZVL2_9TREM</name>
<sequence>MNILFPYSIPIPLLSNFYDHIMSQQNVNNSSSPYSSTPSASSPSSSSSSSAMLAANSTTLPRSYNLAVEILHTLAARQYNQQLLTSDQKNSINNKISQKLPFESLPLNLQNLSLYLLNMTNSSLNPIQMDNNNNSNNNSSDFSNHIQSTLNNDWNKCNETLPTTCRQSRTVMNTIDDALYTSKDNNNNNNLLNSYERLAAWSSTLSNASPCAIAAFQNALAQLTLMGLSSSSTATTTSTTVTNTNTVDSQNLLVDKISNLNESVNSVLNLSNDEVNNHYCKNNNCDIPLSTSNSTVINQATMYKKSEDGSKIIIRQTADADEHFFKALRGLKVDVSTNLKSPNLQKQSSISEKCNNTSTVSLSTPTSIQSFDFGEEKIQQWSLNVGEKHEGDKKRSAAELAVDEHFEKSLAAFRASASKKQNDRIICEDHLKSQASITHSSNQNLINSLTLKSSDPYLHHDKFNIHHNKFQNKSLQTEPISEPYNVSSILHYSNTKPTSNPNLAVTCENTLYSPSSISRQLTSTDELHDDAESDGSIQVHSPNITTTTPVNRFKIKFASSSTSLPPLFPINSFKPKKNWLAQYDWRFQQPETTTISPTTPNTNQSIFDSSGSSPSSINIASESMEDVQHISNVSMPKLHIISELRNTNTPDHGNHGLSTEEAPDLRNDSDCIFSYSSYSSPSSRSSSCSGNNPSECCTTNSTEGELQQSGSTLTKSKLSFPKFGTISLVEKDDYYENESKEKSINQKYFVDNSFKKKVKHEGVENKTHITSVNSNGTIPTTINNNHHDNNSLESNLDLNRRLSNSISSSLTMNVEIEEPIDEKHSTGVFLNNGSNYSLDSTISSAIMNKNEISSSDIENGHIQSTYDDNNNKSKDEVGKKCTIVQKSQQHHIQNLNNQHHHQQQQHITNEMNDAEDTSHNLWSLRKRVSSDVSPWSTLKRSRSVLTSTSLSNDKVSMNTISSNEFCSEEVYQLDNDDCGMYNTNDRGFVHSKSMDSKLNPFDNVDSNLKFSKCHLSTCKSINNNELLTEQKKTCSEPNVPVSRSSIKDKKSLAGALSYPSFHQLESCHQNF</sequence>
<organism evidence="2 3">
    <name type="scientific">Schistosoma margrebowiei</name>
    <dbReference type="NCBI Taxonomy" id="48269"/>
    <lineage>
        <taxon>Eukaryota</taxon>
        <taxon>Metazoa</taxon>
        <taxon>Spiralia</taxon>
        <taxon>Lophotrochozoa</taxon>
        <taxon>Platyhelminthes</taxon>
        <taxon>Trematoda</taxon>
        <taxon>Digenea</taxon>
        <taxon>Strigeidida</taxon>
        <taxon>Schistosomatoidea</taxon>
        <taxon>Schistosomatidae</taxon>
        <taxon>Schistosoma</taxon>
    </lineage>
</organism>
<dbReference type="Proteomes" id="UP000050790">
    <property type="component" value="Unassembled WGS sequence"/>
</dbReference>
<feature type="compositionally biased region" description="Low complexity" evidence="1">
    <location>
        <begin position="681"/>
        <end position="694"/>
    </location>
</feature>
<reference evidence="3" key="1">
    <citation type="submission" date="2023-11" db="UniProtKB">
        <authorList>
            <consortium name="WormBaseParasite"/>
        </authorList>
    </citation>
    <scope>IDENTIFICATION</scope>
</reference>